<evidence type="ECO:0008006" key="3">
    <source>
        <dbReference type="Google" id="ProtNLM"/>
    </source>
</evidence>
<dbReference type="SUPFAM" id="SSF46689">
    <property type="entry name" value="Homeodomain-like"/>
    <property type="match status" value="1"/>
</dbReference>
<dbReference type="Pfam" id="PF18285">
    <property type="entry name" value="LuxT_C"/>
    <property type="match status" value="1"/>
</dbReference>
<dbReference type="RefSeq" id="WP_102300223.1">
    <property type="nucleotide sequence ID" value="NZ_JAAHTI010000001.1"/>
</dbReference>
<dbReference type="GeneID" id="69649057"/>
<comment type="caution">
    <text evidence="1">The sequence shown here is derived from an EMBL/GenBank/DDBJ whole genome shotgun (WGS) entry which is preliminary data.</text>
</comment>
<dbReference type="InterPro" id="IPR009057">
    <property type="entry name" value="Homeodomain-like_sf"/>
</dbReference>
<evidence type="ECO:0000313" key="1">
    <source>
        <dbReference type="EMBL" id="PME27095.1"/>
    </source>
</evidence>
<name>A0AA45A8A7_9VIBR</name>
<sequence>MSRITKQQKEENYQKLNSVILDIFLSEGWGKVTYDRISKVTGLRKSTLQGYYPSNSDFLVALKGNLKGIMLSELDFGSKRNLLSSWETALNKKEFNFVIEMFISHCVSSEPTPIAHQAMESFHQAIAKALPNENTADIMVQLFGHAVIAPMRDTMSDKRPIYQPS</sequence>
<dbReference type="Gene3D" id="1.10.357.10">
    <property type="entry name" value="Tetracycline Repressor, domain 2"/>
    <property type="match status" value="1"/>
</dbReference>
<accession>A0AA45A8A7</accession>
<dbReference type="AlphaFoldDB" id="A0AA45A8A7"/>
<reference evidence="1 2" key="1">
    <citation type="journal article" date="2018" name="Nature">
        <title>A major lineage of non-tailed dsDNA viruses as unrecognized killers of marine bacteria.</title>
        <authorList>
            <person name="Kauffman K.M."/>
            <person name="Hussain F.A."/>
            <person name="Yang J."/>
            <person name="Arevalo P."/>
            <person name="Brown J.M."/>
            <person name="Chang W.K."/>
            <person name="VanInsberghe D."/>
            <person name="Elsherbini J."/>
            <person name="Sharma R.S."/>
            <person name="Cutler M.B."/>
            <person name="Kelly L."/>
            <person name="Polz M.F."/>
        </authorList>
    </citation>
    <scope>NUCLEOTIDE SEQUENCE [LARGE SCALE GENOMIC DNA]</scope>
    <source>
        <strain evidence="1 2">10N.286.55.E1</strain>
    </source>
</reference>
<proteinExistence type="predicted"/>
<protein>
    <recommendedName>
        <fullName evidence="3">HTH tetR-type domain-containing protein</fullName>
    </recommendedName>
</protein>
<dbReference type="Proteomes" id="UP000239763">
    <property type="component" value="Unassembled WGS sequence"/>
</dbReference>
<evidence type="ECO:0000313" key="2">
    <source>
        <dbReference type="Proteomes" id="UP000239763"/>
    </source>
</evidence>
<dbReference type="EMBL" id="MCSB01000024">
    <property type="protein sequence ID" value="PME27095.1"/>
    <property type="molecule type" value="Genomic_DNA"/>
</dbReference>
<gene>
    <name evidence="1" type="ORF">BCV38_08605</name>
</gene>
<keyword evidence="2" id="KW-1185">Reference proteome</keyword>
<organism evidence="1 2">
    <name type="scientific">Vibrio lentus</name>
    <dbReference type="NCBI Taxonomy" id="136468"/>
    <lineage>
        <taxon>Bacteria</taxon>
        <taxon>Pseudomonadati</taxon>
        <taxon>Pseudomonadota</taxon>
        <taxon>Gammaproteobacteria</taxon>
        <taxon>Vibrionales</taxon>
        <taxon>Vibrionaceae</taxon>
        <taxon>Vibrio</taxon>
    </lineage>
</organism>